<dbReference type="Proteomes" id="UP000479000">
    <property type="component" value="Unassembled WGS sequence"/>
</dbReference>
<dbReference type="SMART" id="SM00320">
    <property type="entry name" value="WD40"/>
    <property type="match status" value="3"/>
</dbReference>
<dbReference type="SUPFAM" id="SSF50978">
    <property type="entry name" value="WD40 repeat-like"/>
    <property type="match status" value="2"/>
</dbReference>
<feature type="compositionally biased region" description="Pro residues" evidence="2">
    <location>
        <begin position="282"/>
        <end position="294"/>
    </location>
</feature>
<gene>
    <name evidence="3" type="ORF">NTEN_LOCUS24542</name>
</gene>
<feature type="repeat" description="WD" evidence="1">
    <location>
        <begin position="40"/>
        <end position="74"/>
    </location>
</feature>
<feature type="compositionally biased region" description="Polar residues" evidence="2">
    <location>
        <begin position="523"/>
        <end position="532"/>
    </location>
</feature>
<feature type="region of interest" description="Disordered" evidence="2">
    <location>
        <begin position="80"/>
        <end position="101"/>
    </location>
</feature>
<feature type="region of interest" description="Disordered" evidence="2">
    <location>
        <begin position="682"/>
        <end position="789"/>
    </location>
</feature>
<feature type="compositionally biased region" description="Low complexity" evidence="2">
    <location>
        <begin position="329"/>
        <end position="347"/>
    </location>
</feature>
<dbReference type="PANTHER" id="PTHR22874">
    <property type="entry name" value="ACTIVATING MOLECULE IN BECN1-REGULATED AUTOPHAGY PROTEIN 1"/>
    <property type="match status" value="1"/>
</dbReference>
<feature type="compositionally biased region" description="Polar residues" evidence="2">
    <location>
        <begin position="357"/>
        <end position="377"/>
    </location>
</feature>
<proteinExistence type="predicted"/>
<feature type="compositionally biased region" description="Low complexity" evidence="2">
    <location>
        <begin position="413"/>
        <end position="434"/>
    </location>
</feature>
<feature type="compositionally biased region" description="Low complexity" evidence="2">
    <location>
        <begin position="166"/>
        <end position="186"/>
    </location>
</feature>
<keyword evidence="4" id="KW-1185">Reference proteome</keyword>
<evidence type="ECO:0000256" key="1">
    <source>
        <dbReference type="PROSITE-ProRule" id="PRU00221"/>
    </source>
</evidence>
<feature type="compositionally biased region" description="Low complexity" evidence="2">
    <location>
        <begin position="295"/>
        <end position="306"/>
    </location>
</feature>
<organism evidence="3 4">
    <name type="scientific">Nesidiocoris tenuis</name>
    <dbReference type="NCBI Taxonomy" id="355587"/>
    <lineage>
        <taxon>Eukaryota</taxon>
        <taxon>Metazoa</taxon>
        <taxon>Ecdysozoa</taxon>
        <taxon>Arthropoda</taxon>
        <taxon>Hexapoda</taxon>
        <taxon>Insecta</taxon>
        <taxon>Pterygota</taxon>
        <taxon>Neoptera</taxon>
        <taxon>Paraneoptera</taxon>
        <taxon>Hemiptera</taxon>
        <taxon>Heteroptera</taxon>
        <taxon>Panheteroptera</taxon>
        <taxon>Cimicomorpha</taxon>
        <taxon>Miridae</taxon>
        <taxon>Dicyphina</taxon>
        <taxon>Nesidiocoris</taxon>
    </lineage>
</organism>
<dbReference type="GO" id="GO:0000045">
    <property type="term" value="P:autophagosome assembly"/>
    <property type="evidence" value="ECO:0007669"/>
    <property type="project" value="TreeGrafter"/>
</dbReference>
<feature type="compositionally biased region" description="Pro residues" evidence="2">
    <location>
        <begin position="307"/>
        <end position="328"/>
    </location>
</feature>
<dbReference type="InterPro" id="IPR001680">
    <property type="entry name" value="WD40_rpt"/>
</dbReference>
<feature type="compositionally biased region" description="Polar residues" evidence="2">
    <location>
        <begin position="564"/>
        <end position="578"/>
    </location>
</feature>
<dbReference type="GO" id="GO:0000423">
    <property type="term" value="P:mitophagy"/>
    <property type="evidence" value="ECO:0007669"/>
    <property type="project" value="TreeGrafter"/>
</dbReference>
<reference evidence="3 4" key="1">
    <citation type="submission" date="2020-02" db="EMBL/GenBank/DDBJ databases">
        <authorList>
            <person name="Ferguson B K."/>
        </authorList>
    </citation>
    <scope>NUCLEOTIDE SEQUENCE [LARGE SCALE GENOMIC DNA]</scope>
</reference>
<dbReference type="InterPro" id="IPR052596">
    <property type="entry name" value="AMBRA1_autophagy"/>
</dbReference>
<dbReference type="EMBL" id="CADCXU010036202">
    <property type="protein sequence ID" value="CAB0021017.1"/>
    <property type="molecule type" value="Genomic_DNA"/>
</dbReference>
<dbReference type="InterPro" id="IPR036322">
    <property type="entry name" value="WD40_repeat_dom_sf"/>
</dbReference>
<dbReference type="OrthoDB" id="6363363at2759"/>
<evidence type="ECO:0000313" key="3">
    <source>
        <dbReference type="EMBL" id="CAB0021017.1"/>
    </source>
</evidence>
<feature type="compositionally biased region" description="Low complexity" evidence="2">
    <location>
        <begin position="691"/>
        <end position="734"/>
    </location>
</feature>
<dbReference type="PANTHER" id="PTHR22874:SF1">
    <property type="entry name" value="ACTIVATING MOLECULE IN BECN1-REGULATED AUTOPHAGY PROTEIN 1"/>
    <property type="match status" value="1"/>
</dbReference>
<feature type="compositionally biased region" description="Low complexity" evidence="2">
    <location>
        <begin position="760"/>
        <end position="783"/>
    </location>
</feature>
<dbReference type="AlphaFoldDB" id="A0A6H5HVV6"/>
<dbReference type="Pfam" id="PF00400">
    <property type="entry name" value="WD40"/>
    <property type="match status" value="1"/>
</dbReference>
<feature type="compositionally biased region" description="Low complexity" evidence="2">
    <location>
        <begin position="510"/>
        <end position="522"/>
    </location>
</feature>
<dbReference type="PROSITE" id="PS50294">
    <property type="entry name" value="WD_REPEATS_REGION"/>
    <property type="match status" value="1"/>
</dbReference>
<feature type="compositionally biased region" description="Polar residues" evidence="2">
    <location>
        <begin position="88"/>
        <end position="101"/>
    </location>
</feature>
<feature type="region of interest" description="Disordered" evidence="2">
    <location>
        <begin position="267"/>
        <end position="469"/>
    </location>
</feature>
<protein>
    <submittedName>
        <fullName evidence="3">Uncharacterized protein</fullName>
    </submittedName>
</protein>
<dbReference type="GO" id="GO:0080008">
    <property type="term" value="C:Cul4-RING E3 ubiquitin ligase complex"/>
    <property type="evidence" value="ECO:0007669"/>
    <property type="project" value="TreeGrafter"/>
</dbReference>
<name>A0A6H5HVV6_9HEMI</name>
<feature type="region of interest" description="Disordered" evidence="2">
    <location>
        <begin position="115"/>
        <end position="222"/>
    </location>
</feature>
<evidence type="ECO:0000313" key="4">
    <source>
        <dbReference type="Proteomes" id="UP000479000"/>
    </source>
</evidence>
<dbReference type="Gene3D" id="2.130.10.10">
    <property type="entry name" value="YVTN repeat-like/Quinoprotein amine dehydrogenase"/>
    <property type="match status" value="1"/>
</dbReference>
<sequence length="954" mass="100198">MRGTLVQLTTMISRSMVASTHGNHNIYITDVRSGRVVKTLSGHPRTPWCIAFHPSSNQILASGCLGGQVRVWDLHIDRGTDPMDAPMPSTSARPGAPSTSTAHCEYCQVDLVGRSRSSSTASNASSSSTSSNSRPTSSPNRTLTDEASSNASEESRPPPRGTNEISASHSSSRLVSTSTSLPSTSSAFVAPLSRSPSAVTPSTSAPTSHPTPSAPTTSGGHAVDRTVLLRNLKALYMYNRLHRFRAQVETGRNMLVMARTISLMSPSAPGDAGPLIDDPPSEAFPPPPPPPGPIPSTYSPSSSLVFPPLPSPPPSPPPPPPPPPPLPTPLRSSSTPPTPTSSSPSSSGRRILPNILNFMSSFLNPTKDQQPSTSGTTPPNPEDSGGPSSRLPDPTDSNILEPPTLGQLVGDQNTANSSSASPSAPAETETPSSSNLTVDPEDQPSHSGVLEPPASSSPLESPQRFSGSSELATLRRFCNFDFIRRPFNNSPDPPIPSGPSSSQDGHPPRSRSSSTPVASTSSQAGPSTTCGSARSRVFLGSSPSSSRQPDEPAAEPQQSEDEQSTTALNTDENTQTDGSPLPLAPQPSRAIVIRVRPSPSPSAEDGHPSSQEVSPRRGTTACPNCSCLEYFSRPSSSGGSGPTQPPLMTIKCLRTRVRHWLLLMLDSLTQFFENDSFVRNPNPENASERISTSTSSGGSSSSSGGGPVASTSGFPGSSSAWSSPGPPSSASSSGNRGVRLPILLLNDGPVPSEADANPPAQSAGSRPGAGSASAAGSHQSATARPASPMRLHHPRRYLHAYHHHGHDHHVSDDSSEEPSNQDRSEVLFFNRCVYSLSWGSLGQCLYTTSFEQNAVSVSLSPTARHLVVGLASRRIFLLQAERPTTSVAQIFRLEGGKLVLKTDSPPAKGKLALVRDLQIGEFVDFMSINCIRWSPVPGQGLIYGTNSGKLKILR</sequence>
<feature type="compositionally biased region" description="Low complexity" evidence="2">
    <location>
        <begin position="115"/>
        <end position="142"/>
    </location>
</feature>
<dbReference type="PROSITE" id="PS50082">
    <property type="entry name" value="WD_REPEATS_2"/>
    <property type="match status" value="1"/>
</dbReference>
<evidence type="ECO:0000256" key="2">
    <source>
        <dbReference type="SAM" id="MobiDB-lite"/>
    </source>
</evidence>
<accession>A0A6H5HVV6</accession>
<keyword evidence="1" id="KW-0853">WD repeat</keyword>
<feature type="compositionally biased region" description="Low complexity" evidence="2">
    <location>
        <begin position="450"/>
        <end position="462"/>
    </location>
</feature>
<feature type="compositionally biased region" description="Low complexity" evidence="2">
    <location>
        <begin position="193"/>
        <end position="218"/>
    </location>
</feature>
<dbReference type="GO" id="GO:1990756">
    <property type="term" value="F:ubiquitin-like ligase-substrate adaptor activity"/>
    <property type="evidence" value="ECO:0007669"/>
    <property type="project" value="TreeGrafter"/>
</dbReference>
<feature type="region of interest" description="Disordered" evidence="2">
    <location>
        <begin position="483"/>
        <end position="618"/>
    </location>
</feature>
<dbReference type="InterPro" id="IPR015943">
    <property type="entry name" value="WD40/YVTN_repeat-like_dom_sf"/>
</dbReference>